<keyword evidence="2" id="KW-1185">Reference proteome</keyword>
<protein>
    <submittedName>
        <fullName evidence="1">Putative HTH domain antitoxin</fullName>
    </submittedName>
</protein>
<accession>A0A7W8DLU2</accession>
<dbReference type="RefSeq" id="WP_184342172.1">
    <property type="nucleotide sequence ID" value="NZ_JACHIG010000009.1"/>
</dbReference>
<proteinExistence type="predicted"/>
<dbReference type="InterPro" id="IPR005368">
    <property type="entry name" value="UPF0175"/>
</dbReference>
<comment type="caution">
    <text evidence="1">The sequence shown here is derived from an EMBL/GenBank/DDBJ whole genome shotgun (WGS) entry which is preliminary data.</text>
</comment>
<name>A0A7W8DLU2_9BACT</name>
<gene>
    <name evidence="1" type="ORF">HNQ65_003994</name>
</gene>
<dbReference type="Proteomes" id="UP000590740">
    <property type="component" value="Unassembled WGS sequence"/>
</dbReference>
<dbReference type="AlphaFoldDB" id="A0A7W8DLU2"/>
<organism evidence="1 2">
    <name type="scientific">Prosthecobacter vanneervenii</name>
    <dbReference type="NCBI Taxonomy" id="48466"/>
    <lineage>
        <taxon>Bacteria</taxon>
        <taxon>Pseudomonadati</taxon>
        <taxon>Verrucomicrobiota</taxon>
        <taxon>Verrucomicrobiia</taxon>
        <taxon>Verrucomicrobiales</taxon>
        <taxon>Verrucomicrobiaceae</taxon>
        <taxon>Prosthecobacter</taxon>
    </lineage>
</organism>
<evidence type="ECO:0000313" key="2">
    <source>
        <dbReference type="Proteomes" id="UP000590740"/>
    </source>
</evidence>
<dbReference type="EMBL" id="JACHIG010000009">
    <property type="protein sequence ID" value="MBB5034400.1"/>
    <property type="molecule type" value="Genomic_DNA"/>
</dbReference>
<reference evidence="1 2" key="1">
    <citation type="submission" date="2020-08" db="EMBL/GenBank/DDBJ databases">
        <title>Genomic Encyclopedia of Type Strains, Phase IV (KMG-IV): sequencing the most valuable type-strain genomes for metagenomic binning, comparative biology and taxonomic classification.</title>
        <authorList>
            <person name="Goeker M."/>
        </authorList>
    </citation>
    <scope>NUCLEOTIDE SEQUENCE [LARGE SCALE GENOMIC DNA]</scope>
    <source>
        <strain evidence="1 2">DSM 12252</strain>
    </source>
</reference>
<sequence>MTLTFPLPAFLEQKMQPQKAKLHLAVGAFAAEEVTLGQAAAIAGISQTDMMGELARRRIPLHYDEADFAEDLKTIAVLTD</sequence>
<evidence type="ECO:0000313" key="1">
    <source>
        <dbReference type="EMBL" id="MBB5034400.1"/>
    </source>
</evidence>
<dbReference type="Pfam" id="PF03683">
    <property type="entry name" value="UPF0175"/>
    <property type="match status" value="1"/>
</dbReference>